<evidence type="ECO:0000313" key="3">
    <source>
        <dbReference type="Proteomes" id="UP001282474"/>
    </source>
</evidence>
<evidence type="ECO:0000256" key="1">
    <source>
        <dbReference type="SAM" id="MobiDB-lite"/>
    </source>
</evidence>
<dbReference type="EMBL" id="JARAWJ010000039">
    <property type="protein sequence ID" value="MDX3042572.1"/>
    <property type="molecule type" value="Genomic_DNA"/>
</dbReference>
<gene>
    <name evidence="2" type="ORF">PV383_36125</name>
</gene>
<feature type="region of interest" description="Disordered" evidence="1">
    <location>
        <begin position="7"/>
        <end position="26"/>
    </location>
</feature>
<organism evidence="2 3">
    <name type="scientific">Streptomyces caniscabiei</name>
    <dbReference type="NCBI Taxonomy" id="2746961"/>
    <lineage>
        <taxon>Bacteria</taxon>
        <taxon>Bacillati</taxon>
        <taxon>Actinomycetota</taxon>
        <taxon>Actinomycetes</taxon>
        <taxon>Kitasatosporales</taxon>
        <taxon>Streptomycetaceae</taxon>
        <taxon>Streptomyces</taxon>
    </lineage>
</organism>
<dbReference type="RefSeq" id="WP_193382877.1">
    <property type="nucleotide sequence ID" value="NZ_JABXWI010000031.1"/>
</dbReference>
<proteinExistence type="predicted"/>
<accession>A0ABU4N0Q8</accession>
<name>A0ABU4N0Q8_9ACTN</name>
<reference evidence="2 3" key="1">
    <citation type="journal article" date="2023" name="Microb. Genom.">
        <title>Mesoterricola silvestris gen. nov., sp. nov., Mesoterricola sediminis sp. nov., Geothrix oryzae sp. nov., Geothrix edaphica sp. nov., Geothrix rubra sp. nov., and Geothrix limicola sp. nov., six novel members of Acidobacteriota isolated from soils.</title>
        <authorList>
            <person name="Weisberg A.J."/>
            <person name="Pearce E."/>
            <person name="Kramer C.G."/>
            <person name="Chang J.H."/>
            <person name="Clarke C.R."/>
        </authorList>
    </citation>
    <scope>NUCLEOTIDE SEQUENCE [LARGE SCALE GENOMIC DNA]</scope>
    <source>
        <strain evidence="2 3">NE20-4-1</strain>
    </source>
</reference>
<dbReference type="Proteomes" id="UP001282474">
    <property type="component" value="Unassembled WGS sequence"/>
</dbReference>
<sequence>MGAALHLAHVQQAMPPSRKRKGGGGSGDGYDALVARVYGDDRHTTESRDLILLMAWLAGRDPERHTTELGFWTRAGNVLGLYKSGSRTRPRLADLVAKDLPRYEPDYRSDAWQRHACAAPMIRRDGECGKHATNHTLTYDTNGWISPVWYCSRHADWGRKQDIAAREARKTAPPPLPNAGGLMPSYFSHKTGPEGWTDLYEWASKWTYSGWKPPEPYGLCADNWPLPDREAPSWEPPRLRLATRNGELVGP</sequence>
<protein>
    <submittedName>
        <fullName evidence="2">Uncharacterized protein</fullName>
    </submittedName>
</protein>
<feature type="region of interest" description="Disordered" evidence="1">
    <location>
        <begin position="229"/>
        <end position="251"/>
    </location>
</feature>
<keyword evidence="3" id="KW-1185">Reference proteome</keyword>
<evidence type="ECO:0000313" key="2">
    <source>
        <dbReference type="EMBL" id="MDX3042572.1"/>
    </source>
</evidence>
<comment type="caution">
    <text evidence="2">The sequence shown here is derived from an EMBL/GenBank/DDBJ whole genome shotgun (WGS) entry which is preliminary data.</text>
</comment>